<dbReference type="Pfam" id="PF03810">
    <property type="entry name" value="IBN_N"/>
    <property type="match status" value="1"/>
</dbReference>
<comment type="subcellular location">
    <subcellularLocation>
        <location evidence="1">Nucleus</location>
    </subcellularLocation>
</comment>
<protein>
    <submittedName>
        <fullName evidence="6">Armadillo-type fold protein</fullName>
    </submittedName>
</protein>
<dbReference type="FunFam" id="1.25.10.10:FF:000362">
    <property type="entry name" value="Importin 11, putative"/>
    <property type="match status" value="1"/>
</dbReference>
<evidence type="ECO:0000256" key="4">
    <source>
        <dbReference type="ARBA" id="ARBA00023242"/>
    </source>
</evidence>
<dbReference type="Gene3D" id="1.25.10.10">
    <property type="entry name" value="Leucine-rich Repeat Variant"/>
    <property type="match status" value="1"/>
</dbReference>
<dbReference type="InterPro" id="IPR058669">
    <property type="entry name" value="TPR_IPO7/11-like"/>
</dbReference>
<dbReference type="SUPFAM" id="SSF48371">
    <property type="entry name" value="ARM repeat"/>
    <property type="match status" value="1"/>
</dbReference>
<proteinExistence type="inferred from homology"/>
<dbReference type="Proteomes" id="UP001201980">
    <property type="component" value="Unassembled WGS sequence"/>
</dbReference>
<comment type="caution">
    <text evidence="6">The sequence shown here is derived from an EMBL/GenBank/DDBJ whole genome shotgun (WGS) entry which is preliminary data.</text>
</comment>
<organism evidence="6 7">
    <name type="scientific">Zalerion maritima</name>
    <dbReference type="NCBI Taxonomy" id="339359"/>
    <lineage>
        <taxon>Eukaryota</taxon>
        <taxon>Fungi</taxon>
        <taxon>Dikarya</taxon>
        <taxon>Ascomycota</taxon>
        <taxon>Pezizomycotina</taxon>
        <taxon>Sordariomycetes</taxon>
        <taxon>Lulworthiomycetidae</taxon>
        <taxon>Lulworthiales</taxon>
        <taxon>Lulworthiaceae</taxon>
        <taxon>Zalerion</taxon>
    </lineage>
</organism>
<dbReference type="AlphaFoldDB" id="A0AAD5WLK4"/>
<dbReference type="GO" id="GO:0006606">
    <property type="term" value="P:protein import into nucleus"/>
    <property type="evidence" value="ECO:0007669"/>
    <property type="project" value="TreeGrafter"/>
</dbReference>
<dbReference type="Pfam" id="PF25758">
    <property type="entry name" value="TPR_IPO11"/>
    <property type="match status" value="1"/>
</dbReference>
<accession>A0AAD5WLK4</accession>
<dbReference type="GO" id="GO:0005635">
    <property type="term" value="C:nuclear envelope"/>
    <property type="evidence" value="ECO:0007669"/>
    <property type="project" value="TreeGrafter"/>
</dbReference>
<dbReference type="InterPro" id="IPR011989">
    <property type="entry name" value="ARM-like"/>
</dbReference>
<dbReference type="GO" id="GO:0031267">
    <property type="term" value="F:small GTPase binding"/>
    <property type="evidence" value="ECO:0007669"/>
    <property type="project" value="InterPro"/>
</dbReference>
<name>A0AAD5WLK4_9PEZI</name>
<dbReference type="GO" id="GO:0005829">
    <property type="term" value="C:cytosol"/>
    <property type="evidence" value="ECO:0007669"/>
    <property type="project" value="TreeGrafter"/>
</dbReference>
<evidence type="ECO:0000313" key="7">
    <source>
        <dbReference type="Proteomes" id="UP001201980"/>
    </source>
</evidence>
<gene>
    <name evidence="6" type="ORF">MKZ38_001384</name>
</gene>
<keyword evidence="7" id="KW-1185">Reference proteome</keyword>
<comment type="similarity">
    <text evidence="2">Belongs to the importin beta family.</text>
</comment>
<feature type="domain" description="Importin N-terminal" evidence="5">
    <location>
        <begin position="37"/>
        <end position="109"/>
    </location>
</feature>
<keyword evidence="4" id="KW-0539">Nucleus</keyword>
<reference evidence="6" key="1">
    <citation type="submission" date="2022-07" db="EMBL/GenBank/DDBJ databases">
        <title>Draft genome sequence of Zalerion maritima ATCC 34329, a (micro)plastics degrading marine fungus.</title>
        <authorList>
            <person name="Paco A."/>
            <person name="Goncalves M.F.M."/>
            <person name="Rocha-Santos T.A.P."/>
            <person name="Alves A."/>
        </authorList>
    </citation>
    <scope>NUCLEOTIDE SEQUENCE</scope>
    <source>
        <strain evidence="6">ATCC 34329</strain>
    </source>
</reference>
<keyword evidence="3" id="KW-0813">Transport</keyword>
<dbReference type="InterPro" id="IPR001494">
    <property type="entry name" value="Importin-beta_N"/>
</dbReference>
<dbReference type="PROSITE" id="PS50166">
    <property type="entry name" value="IMPORTIN_B_NT"/>
    <property type="match status" value="1"/>
</dbReference>
<dbReference type="PANTHER" id="PTHR10997:SF7">
    <property type="entry name" value="IMPORTIN-11"/>
    <property type="match status" value="1"/>
</dbReference>
<evidence type="ECO:0000313" key="6">
    <source>
        <dbReference type="EMBL" id="KAJ2890746.1"/>
    </source>
</evidence>
<dbReference type="PANTHER" id="PTHR10997">
    <property type="entry name" value="IMPORTIN-7, 8, 11"/>
    <property type="match status" value="1"/>
</dbReference>
<dbReference type="InterPro" id="IPR016024">
    <property type="entry name" value="ARM-type_fold"/>
</dbReference>
<evidence type="ECO:0000256" key="2">
    <source>
        <dbReference type="ARBA" id="ARBA00007991"/>
    </source>
</evidence>
<evidence type="ECO:0000256" key="3">
    <source>
        <dbReference type="ARBA" id="ARBA00022448"/>
    </source>
</evidence>
<evidence type="ECO:0000256" key="1">
    <source>
        <dbReference type="ARBA" id="ARBA00004123"/>
    </source>
</evidence>
<dbReference type="EMBL" id="JAKWBI020001389">
    <property type="protein sequence ID" value="KAJ2890746.1"/>
    <property type="molecule type" value="Genomic_DNA"/>
</dbReference>
<evidence type="ECO:0000259" key="5">
    <source>
        <dbReference type="PROSITE" id="PS50166"/>
    </source>
</evidence>
<dbReference type="SMART" id="SM00913">
    <property type="entry name" value="IBN_N"/>
    <property type="match status" value="1"/>
</dbReference>
<sequence length="1058" mass="119059">MSFAIEVPGEAIPLTPNDLCRVLQGATSHDYAQRQSAGQQLSSWESHRDYFVGLQAVFLDRSLPRDVRFLAIIQLKNGIDKYWRVTARNAIKPEQKSIIRSRIFQGSIEEDDKNLGLHNALAAAKIVRIDFPQDWPDALAGLIAMLRKTKQGNQSHLHGVLLILLRIVKELGSARLRKSQTALQGVAEELSYVAAEIYAEKASLWVEFLTAGRGGEDDPDMAMQNSLTALKLLRRLALHGFDYPHRNSVVQEFWSVTQNHFGQFLSFVSHNSLVPAPYQDDIGKHLLQFTKLHLEMADVHPASFAMLPNAMELCTSYWELVAKFSEVFYKSMGIRASNEASESAAKSKVEGPLLERLALKGLLLLKTIVRMVFWPQQSFKFLTQQTRAERDTAIESMKRGLLKDEFVIHITNVLITNLFVFRQSDLVAWEEDPQEWELQEHSQGSAWEWEVRPAAERLFLDLLSNYKNLLVPPLLSYVHTAMQADSDVVTKEKVYASIGLAAAHLNTAFDFNNLLTSTLVNDAQKTGPEYKILRRRIAIVISQWTSVQLADENKPLVYEIFRHFLNPSDATNDVVVQLTAARELYTVVACNISEKFNPEAFQPFALDIVTRLLALIDEAENDETRLAILSSLQEVVARMDDHVKSFSDLVIAALPGVWDNAGAEEYMIKQAVMAILTSLIMSMGADSPRYYSLVLPVLSQAIQPGSDLYLHLIEESLDLWEAILMQSTRPPAPEVVALAEMAVVLLENQTESIPKCLDLIKNYIILTPETMLSDKLRQPTLHALFLSLEARGREVIGSARHSIWMMIRFAGDLGGSDGLTAIVKDMVSNGFIAKIMEQIHDSWNASQTTGPNRKPSKLPVLTEIDYFLILGRIALSDPKIFVMMLSELGQLESLLSWFVSRWFANFDSMTNGEHAKESCLAITRLLELPSPVQDLVLSTLQEYFSMWTTVVTDVRSEANNGRDAYVWDNADERYDWETPLDVISRKTLYQWETHSIDTRDFIMARLNNLVARVGGEQAFQDQWVVNVDKDVVAGFQQLSVPQSNSDEAVASDLGARAS</sequence>